<feature type="domain" description="At1g61320/AtMIF1 LRR" evidence="1">
    <location>
        <begin position="73"/>
        <end position="246"/>
    </location>
</feature>
<gene>
    <name evidence="2" type="ORF">CEPIT_LOCUS1825</name>
</gene>
<dbReference type="Proteomes" id="UP001152523">
    <property type="component" value="Unassembled WGS sequence"/>
</dbReference>
<evidence type="ECO:0000313" key="3">
    <source>
        <dbReference type="Proteomes" id="UP001152523"/>
    </source>
</evidence>
<evidence type="ECO:0000259" key="1">
    <source>
        <dbReference type="Pfam" id="PF23622"/>
    </source>
</evidence>
<dbReference type="AlphaFoldDB" id="A0AAV0C4N3"/>
<reference evidence="2" key="1">
    <citation type="submission" date="2022-07" db="EMBL/GenBank/DDBJ databases">
        <authorList>
            <person name="Macas J."/>
            <person name="Novak P."/>
            <person name="Neumann P."/>
        </authorList>
    </citation>
    <scope>NUCLEOTIDE SEQUENCE</scope>
</reference>
<keyword evidence="3" id="KW-1185">Reference proteome</keyword>
<proteinExistence type="predicted"/>
<sequence length="273" mass="30389">MIFCAPSSHDWIPKMRLGLAYCVVDGETSIFFCQIILLAPHALWRSLSFSGVGALPSTRIFFLTSMDRFIQIHRGGGSEKIKTFSMSFCVERESTCRIERWVRHIAGLGVEELTLKLDNQFFADPISFPIRELLCGAAAPMLTSLYLSRCNLEPLNPQQPFKTLKSLTLHRIGSVDVKSILSSCPKLKSLCLDDCSLPSKVFIGGRKQLELKSLTFIACYGANEEIYLCAENLLNLEVSCLPLKFSHPAHAPSSSMSASREYTMVIYHTPLAG</sequence>
<comment type="caution">
    <text evidence="2">The sequence shown here is derived from an EMBL/GenBank/DDBJ whole genome shotgun (WGS) entry which is preliminary data.</text>
</comment>
<name>A0AAV0C4N3_9ASTE</name>
<protein>
    <recommendedName>
        <fullName evidence="1">At1g61320/AtMIF1 LRR domain-containing protein</fullName>
    </recommendedName>
</protein>
<evidence type="ECO:0000313" key="2">
    <source>
        <dbReference type="EMBL" id="CAH9062349.1"/>
    </source>
</evidence>
<dbReference type="PANTHER" id="PTHR34145">
    <property type="entry name" value="OS02G0105600 PROTEIN"/>
    <property type="match status" value="1"/>
</dbReference>
<accession>A0AAV0C4N3</accession>
<dbReference type="EMBL" id="CAMAPF010000010">
    <property type="protein sequence ID" value="CAH9062349.1"/>
    <property type="molecule type" value="Genomic_DNA"/>
</dbReference>
<organism evidence="2 3">
    <name type="scientific">Cuscuta epithymum</name>
    <dbReference type="NCBI Taxonomy" id="186058"/>
    <lineage>
        <taxon>Eukaryota</taxon>
        <taxon>Viridiplantae</taxon>
        <taxon>Streptophyta</taxon>
        <taxon>Embryophyta</taxon>
        <taxon>Tracheophyta</taxon>
        <taxon>Spermatophyta</taxon>
        <taxon>Magnoliopsida</taxon>
        <taxon>eudicotyledons</taxon>
        <taxon>Gunneridae</taxon>
        <taxon>Pentapetalae</taxon>
        <taxon>asterids</taxon>
        <taxon>lamiids</taxon>
        <taxon>Solanales</taxon>
        <taxon>Convolvulaceae</taxon>
        <taxon>Cuscuteae</taxon>
        <taxon>Cuscuta</taxon>
        <taxon>Cuscuta subgen. Cuscuta</taxon>
    </lineage>
</organism>
<dbReference type="Gene3D" id="3.80.10.10">
    <property type="entry name" value="Ribonuclease Inhibitor"/>
    <property type="match status" value="1"/>
</dbReference>
<dbReference type="InterPro" id="IPR032675">
    <property type="entry name" value="LRR_dom_sf"/>
</dbReference>
<dbReference type="SUPFAM" id="SSF52047">
    <property type="entry name" value="RNI-like"/>
    <property type="match status" value="1"/>
</dbReference>
<dbReference type="InterPro" id="IPR055357">
    <property type="entry name" value="LRR_At1g61320_AtMIF1"/>
</dbReference>
<dbReference type="Pfam" id="PF23622">
    <property type="entry name" value="LRR_At1g61320_AtMIF1"/>
    <property type="match status" value="1"/>
</dbReference>
<dbReference type="PANTHER" id="PTHR34145:SF28">
    <property type="entry name" value="F-BOX DOMAIN-CONTAINING PROTEIN"/>
    <property type="match status" value="1"/>
</dbReference>
<dbReference type="InterPro" id="IPR053772">
    <property type="entry name" value="At1g61320/At1g61330-like"/>
</dbReference>